<dbReference type="GO" id="GO:0005634">
    <property type="term" value="C:nucleus"/>
    <property type="evidence" value="ECO:0007669"/>
    <property type="project" value="TreeGrafter"/>
</dbReference>
<dbReference type="GO" id="GO:0003677">
    <property type="term" value="F:DNA binding"/>
    <property type="evidence" value="ECO:0007669"/>
    <property type="project" value="TreeGrafter"/>
</dbReference>
<dbReference type="InParanoid" id="A0A7N6AZA3"/>
<organism evidence="10 11">
    <name type="scientific">Anabas testudineus</name>
    <name type="common">Climbing perch</name>
    <name type="synonym">Anthias testudineus</name>
    <dbReference type="NCBI Taxonomy" id="64144"/>
    <lineage>
        <taxon>Eukaryota</taxon>
        <taxon>Metazoa</taxon>
        <taxon>Chordata</taxon>
        <taxon>Craniata</taxon>
        <taxon>Vertebrata</taxon>
        <taxon>Euteleostomi</taxon>
        <taxon>Actinopterygii</taxon>
        <taxon>Neopterygii</taxon>
        <taxon>Teleostei</taxon>
        <taxon>Neoteleostei</taxon>
        <taxon>Acanthomorphata</taxon>
        <taxon>Anabantaria</taxon>
        <taxon>Anabantiformes</taxon>
        <taxon>Anabantoidei</taxon>
        <taxon>Anabantidae</taxon>
        <taxon>Anabas</taxon>
    </lineage>
</organism>
<reference evidence="10" key="1">
    <citation type="submission" date="2021-04" db="EMBL/GenBank/DDBJ databases">
        <authorList>
            <consortium name="Wellcome Sanger Institute Data Sharing"/>
        </authorList>
    </citation>
    <scope>NUCLEOTIDE SEQUENCE [LARGE SCALE GENOMIC DNA]</scope>
</reference>
<feature type="domain" description="Endonuclease/exonuclease/phosphatase" evidence="9">
    <location>
        <begin position="24"/>
        <end position="265"/>
    </location>
</feature>
<comment type="similarity">
    <text evidence="1 5">Belongs to the DNase I family.</text>
</comment>
<dbReference type="GeneTree" id="ENSGT00950000182846"/>
<evidence type="ECO:0000313" key="11">
    <source>
        <dbReference type="Proteomes" id="UP000265040"/>
    </source>
</evidence>
<accession>A0A7N6AZA3</accession>
<keyword evidence="11" id="KW-1185">Reference proteome</keyword>
<name>A0A7N6AZA3_ANATE</name>
<keyword evidence="7" id="KW-1015">Disulfide bond</keyword>
<feature type="active site" evidence="6">
    <location>
        <position position="145"/>
    </location>
</feature>
<keyword evidence="2 5" id="KW-0540">Nuclease</keyword>
<dbReference type="CDD" id="cd10282">
    <property type="entry name" value="DNase1"/>
    <property type="match status" value="1"/>
</dbReference>
<dbReference type="OMA" id="DCSYVRE"/>
<feature type="signal peptide" evidence="8">
    <location>
        <begin position="1"/>
        <end position="19"/>
    </location>
</feature>
<evidence type="ECO:0000256" key="7">
    <source>
        <dbReference type="PIRSR" id="PIRSR000988-2"/>
    </source>
</evidence>
<dbReference type="PANTHER" id="PTHR11371:SF29">
    <property type="entry name" value="DEOXYRIBONUCLEASE-1-LIKE 2"/>
    <property type="match status" value="1"/>
</dbReference>
<dbReference type="InterPro" id="IPR036691">
    <property type="entry name" value="Endo/exonu/phosph_ase_sf"/>
</dbReference>
<dbReference type="RefSeq" id="XP_026203183.1">
    <property type="nucleotide sequence ID" value="XM_026347398.1"/>
</dbReference>
<dbReference type="GO" id="GO:0004530">
    <property type="term" value="F:deoxyribonuclease I activity"/>
    <property type="evidence" value="ECO:0007669"/>
    <property type="project" value="TreeGrafter"/>
</dbReference>
<dbReference type="GeneID" id="113153679"/>
<sequence length="274" mass="31183">MRWACALSLFLNLLHLLTSLKIAAFNIKSFGVTKAQNSAVMGHIREIVWRYDIILIQEVRDTYGEAINTLMNVVNSAPPSTYSYISSDPLGATSYKERYVFLYRDQIVSVANFYTYDNTKKDFSRQPFVVRFSSKAVDFVLIPQHTCPRKAVDEVDALFDVVADVRTRWGANVTSNIMLLGDFNAGCTYIKDSDWQRIRLFTDKTFHWLIGDNVDTTVSGSNCPYDRIVVTNDLMNKVVPNSAEVYNYKTVLNLNQREALDVSDHFPVEVELTG</sequence>
<dbReference type="PRINTS" id="PR00130">
    <property type="entry name" value="DNASEI"/>
</dbReference>
<evidence type="ECO:0000256" key="2">
    <source>
        <dbReference type="ARBA" id="ARBA00022722"/>
    </source>
</evidence>
<dbReference type="PIRSF" id="PIRSF000988">
    <property type="entry name" value="DNase_I_euk"/>
    <property type="match status" value="1"/>
</dbReference>
<dbReference type="SUPFAM" id="SSF56219">
    <property type="entry name" value="DNase I-like"/>
    <property type="match status" value="1"/>
</dbReference>
<feature type="disulfide bond" description="Essential for enzymatic activity" evidence="7">
    <location>
        <begin position="187"/>
        <end position="223"/>
    </location>
</feature>
<dbReference type="GO" id="GO:0006308">
    <property type="term" value="P:DNA catabolic process"/>
    <property type="evidence" value="ECO:0007669"/>
    <property type="project" value="InterPro"/>
</dbReference>
<evidence type="ECO:0000256" key="6">
    <source>
        <dbReference type="PIRSR" id="PIRSR000988-1"/>
    </source>
</evidence>
<keyword evidence="4 5" id="KW-0378">Hydrolase</keyword>
<evidence type="ECO:0000256" key="4">
    <source>
        <dbReference type="ARBA" id="ARBA00022801"/>
    </source>
</evidence>
<evidence type="ECO:0000256" key="5">
    <source>
        <dbReference type="PIRNR" id="PIRNR000988"/>
    </source>
</evidence>
<evidence type="ECO:0000259" key="9">
    <source>
        <dbReference type="Pfam" id="PF03372"/>
    </source>
</evidence>
<dbReference type="Ensembl" id="ENSATET00000065265.2">
    <property type="protein sequence ID" value="ENSATEP00000054724.2"/>
    <property type="gene ID" value="ENSATEG00000025948.2"/>
</dbReference>
<keyword evidence="8" id="KW-0732">Signal</keyword>
<dbReference type="Gene3D" id="3.60.10.10">
    <property type="entry name" value="Endonuclease/exonuclease/phosphatase"/>
    <property type="match status" value="1"/>
</dbReference>
<evidence type="ECO:0000256" key="8">
    <source>
        <dbReference type="SAM" id="SignalP"/>
    </source>
</evidence>
<dbReference type="PANTHER" id="PTHR11371">
    <property type="entry name" value="DEOXYRIBONUCLEASE"/>
    <property type="match status" value="1"/>
</dbReference>
<protein>
    <recommendedName>
        <fullName evidence="5">Deoxyribonuclease</fullName>
    </recommendedName>
</protein>
<evidence type="ECO:0000313" key="10">
    <source>
        <dbReference type="Ensembl" id="ENSATEP00000054724.2"/>
    </source>
</evidence>
<feature type="active site" evidence="6">
    <location>
        <position position="97"/>
    </location>
</feature>
<reference evidence="10" key="2">
    <citation type="submission" date="2025-08" db="UniProtKB">
        <authorList>
            <consortium name="Ensembl"/>
        </authorList>
    </citation>
    <scope>IDENTIFICATION</scope>
</reference>
<keyword evidence="3 5" id="KW-0255">Endonuclease</keyword>
<dbReference type="AlphaFoldDB" id="A0A7N6AZA3"/>
<evidence type="ECO:0000256" key="1">
    <source>
        <dbReference type="ARBA" id="ARBA00007359"/>
    </source>
</evidence>
<dbReference type="Pfam" id="PF03372">
    <property type="entry name" value="Exo_endo_phos"/>
    <property type="match status" value="1"/>
</dbReference>
<dbReference type="Proteomes" id="UP000265040">
    <property type="component" value="Chromosome 8"/>
</dbReference>
<dbReference type="SMART" id="SM00476">
    <property type="entry name" value="DNaseIc"/>
    <property type="match status" value="1"/>
</dbReference>
<feature type="chain" id="PRO_5043736416" description="Deoxyribonuclease" evidence="8">
    <location>
        <begin position="20"/>
        <end position="274"/>
    </location>
</feature>
<evidence type="ECO:0000256" key="3">
    <source>
        <dbReference type="ARBA" id="ARBA00022759"/>
    </source>
</evidence>
<proteinExistence type="inferred from homology"/>
<reference evidence="10" key="3">
    <citation type="submission" date="2025-09" db="UniProtKB">
        <authorList>
            <consortium name="Ensembl"/>
        </authorList>
    </citation>
    <scope>IDENTIFICATION</scope>
</reference>
<dbReference type="InterPro" id="IPR016202">
    <property type="entry name" value="DNase_I"/>
</dbReference>
<dbReference type="InterPro" id="IPR005135">
    <property type="entry name" value="Endo/exonuclease/phosphatase"/>
</dbReference>